<evidence type="ECO:0000313" key="3">
    <source>
        <dbReference type="EMBL" id="SPB27289.1"/>
    </source>
</evidence>
<keyword evidence="1" id="KW-0812">Transmembrane</keyword>
<proteinExistence type="predicted"/>
<dbReference type="PANTHER" id="PTHR36832">
    <property type="entry name" value="SLR1174 PROTEIN-RELATED"/>
    <property type="match status" value="1"/>
</dbReference>
<dbReference type="Proteomes" id="UP000630086">
    <property type="component" value="Unassembled WGS sequence"/>
</dbReference>
<protein>
    <recommendedName>
        <fullName evidence="4">ABC transporter permease</fullName>
    </recommendedName>
</protein>
<dbReference type="AlphaFoldDB" id="A0A2X0T1U9"/>
<dbReference type="InterPro" id="IPR010390">
    <property type="entry name" value="ABC-2_transporter-like"/>
</dbReference>
<keyword evidence="1" id="KW-1133">Transmembrane helix</keyword>
<dbReference type="Pfam" id="PF06182">
    <property type="entry name" value="ABC2_membrane_6"/>
    <property type="match status" value="1"/>
</dbReference>
<dbReference type="RefSeq" id="WP_236743806.1">
    <property type="nucleotide sequence ID" value="NZ_BLYU01000243.1"/>
</dbReference>
<sequence length="264" mass="30575">MKINKSIAKLSLKSSLYNISSIFILLLQSIIPVLVMFYLWSGILNGNREIGGLTNSQMITYYVGVNFINFFIWYAIDWELNNDIHSGKVSNILHRPITIQRYYFNKMIGDRIANIIVLLPIFIVGVIYLILVRQTNINLISGILFIISLTFTAVLWFLFSFIIGCLAFWFENLFFVLLVKDVLISLLAGYYFPLSILPDFWKKVVNLLPFKYFGNYPVNIILGNQPINNWIENTIIELGWMFVLYIVLLVVIKKGLKRYADIMG</sequence>
<feature type="transmembrane region" description="Helical" evidence="1">
    <location>
        <begin position="112"/>
        <end position="131"/>
    </location>
</feature>
<evidence type="ECO:0000313" key="2">
    <source>
        <dbReference type="EMBL" id="GFP13653.1"/>
    </source>
</evidence>
<accession>A0A2X0T1U9</accession>
<feature type="transmembrane region" description="Helical" evidence="1">
    <location>
        <begin position="143"/>
        <end position="166"/>
    </location>
</feature>
<organism evidence="3">
    <name type="scientific">Lactobacillus helveticus</name>
    <name type="common">Lactobacillus suntoryeus</name>
    <dbReference type="NCBI Taxonomy" id="1587"/>
    <lineage>
        <taxon>Bacteria</taxon>
        <taxon>Bacillati</taxon>
        <taxon>Bacillota</taxon>
        <taxon>Bacilli</taxon>
        <taxon>Lactobacillales</taxon>
        <taxon>Lactobacillaceae</taxon>
        <taxon>Lactobacillus</taxon>
    </lineage>
</organism>
<reference evidence="2" key="2">
    <citation type="submission" date="2020-07" db="EMBL/GenBank/DDBJ databases">
        <title>Draft genome sequence of Lactobacillus helveticus strain JCM 1062.</title>
        <authorList>
            <person name="Endo A."/>
            <person name="Maeno S."/>
            <person name="Kido Y."/>
        </authorList>
    </citation>
    <scope>NUCLEOTIDE SEQUENCE</scope>
    <source>
        <strain evidence="2">JCM 1062</strain>
    </source>
</reference>
<name>A0A2X0T1U9_LACHE</name>
<dbReference type="EMBL" id="BLYV01000338">
    <property type="protein sequence ID" value="GFP13653.1"/>
    <property type="molecule type" value="Genomic_DNA"/>
</dbReference>
<evidence type="ECO:0000256" key="1">
    <source>
        <dbReference type="SAM" id="Phobius"/>
    </source>
</evidence>
<feature type="transmembrane region" description="Helical" evidence="1">
    <location>
        <begin position="21"/>
        <end position="39"/>
    </location>
</feature>
<keyword evidence="1" id="KW-0472">Membrane</keyword>
<feature type="transmembrane region" description="Helical" evidence="1">
    <location>
        <begin position="173"/>
        <end position="192"/>
    </location>
</feature>
<dbReference type="PANTHER" id="PTHR36832:SF1">
    <property type="entry name" value="SLR1174 PROTEIN"/>
    <property type="match status" value="1"/>
</dbReference>
<reference evidence="3" key="1">
    <citation type="submission" date="2018-01" db="EMBL/GenBank/DDBJ databases">
        <authorList>
            <person name="Gaut B.S."/>
            <person name="Morton B.R."/>
            <person name="Clegg M.T."/>
            <person name="Duvall M.R."/>
        </authorList>
    </citation>
    <scope>NUCLEOTIDE SEQUENCE</scope>
    <source>
        <strain evidence="3">Lactobacillus helveticus</strain>
    </source>
</reference>
<feature type="transmembrane region" description="Helical" evidence="1">
    <location>
        <begin position="59"/>
        <end position="76"/>
    </location>
</feature>
<evidence type="ECO:0008006" key="4">
    <source>
        <dbReference type="Google" id="ProtNLM"/>
    </source>
</evidence>
<feature type="transmembrane region" description="Helical" evidence="1">
    <location>
        <begin position="234"/>
        <end position="252"/>
    </location>
</feature>
<dbReference type="EMBL" id="OGTV01000141">
    <property type="protein sequence ID" value="SPB27289.1"/>
    <property type="molecule type" value="Genomic_DNA"/>
</dbReference>
<gene>
    <name evidence="3" type="ORF">BDKNPLJD_02255</name>
    <name evidence="2" type="ORF">LHEJCM1062_15250</name>
</gene>